<keyword evidence="1" id="KW-0813">Transport</keyword>
<dbReference type="SMART" id="SM00382">
    <property type="entry name" value="AAA"/>
    <property type="match status" value="1"/>
</dbReference>
<dbReference type="PROSITE" id="PS50893">
    <property type="entry name" value="ABC_TRANSPORTER_2"/>
    <property type="match status" value="1"/>
</dbReference>
<evidence type="ECO:0000256" key="2">
    <source>
        <dbReference type="ARBA" id="ARBA00022741"/>
    </source>
</evidence>
<feature type="domain" description="ABC transporter" evidence="4">
    <location>
        <begin position="5"/>
        <end position="235"/>
    </location>
</feature>
<dbReference type="Gene3D" id="3.40.50.300">
    <property type="entry name" value="P-loop containing nucleotide triphosphate hydrolases"/>
    <property type="match status" value="1"/>
</dbReference>
<evidence type="ECO:0000313" key="6">
    <source>
        <dbReference type="Proteomes" id="UP001344906"/>
    </source>
</evidence>
<dbReference type="SUPFAM" id="SSF50331">
    <property type="entry name" value="MOP-like"/>
    <property type="match status" value="1"/>
</dbReference>
<dbReference type="PANTHER" id="PTHR43875">
    <property type="entry name" value="MALTODEXTRIN IMPORT ATP-BINDING PROTEIN MSMX"/>
    <property type="match status" value="1"/>
</dbReference>
<dbReference type="InterPro" id="IPR003593">
    <property type="entry name" value="AAA+_ATPase"/>
</dbReference>
<evidence type="ECO:0000256" key="1">
    <source>
        <dbReference type="ARBA" id="ARBA00022448"/>
    </source>
</evidence>
<dbReference type="Proteomes" id="UP001344906">
    <property type="component" value="Unassembled WGS sequence"/>
</dbReference>
<keyword evidence="2" id="KW-0547">Nucleotide-binding</keyword>
<dbReference type="InterPro" id="IPR008995">
    <property type="entry name" value="Mo/tungstate-bd_C_term_dom"/>
</dbReference>
<evidence type="ECO:0000313" key="5">
    <source>
        <dbReference type="EMBL" id="GLV57135.1"/>
    </source>
</evidence>
<dbReference type="EMBL" id="BSRI01000002">
    <property type="protein sequence ID" value="GLV57135.1"/>
    <property type="molecule type" value="Genomic_DNA"/>
</dbReference>
<gene>
    <name evidence="5" type="ORF">KDH_39730</name>
</gene>
<dbReference type="PANTHER" id="PTHR43875:SF1">
    <property type="entry name" value="OSMOPROTECTIVE COMPOUNDS UPTAKE ATP-BINDING PROTEIN GGTA"/>
    <property type="match status" value="1"/>
</dbReference>
<accession>A0ABQ6FS98</accession>
<organism evidence="5 6">
    <name type="scientific">Dictyobacter halimunensis</name>
    <dbReference type="NCBI Taxonomy" id="3026934"/>
    <lineage>
        <taxon>Bacteria</taxon>
        <taxon>Bacillati</taxon>
        <taxon>Chloroflexota</taxon>
        <taxon>Ktedonobacteria</taxon>
        <taxon>Ktedonobacterales</taxon>
        <taxon>Dictyobacteraceae</taxon>
        <taxon>Dictyobacter</taxon>
    </lineage>
</organism>
<keyword evidence="3 5" id="KW-0067">ATP-binding</keyword>
<reference evidence="5 6" key="1">
    <citation type="submission" date="2023-02" db="EMBL/GenBank/DDBJ databases">
        <title>Dictyobacter halimunensis sp. nov., a new member of the class Ktedonobacteria from forest soil in a geothermal area.</title>
        <authorList>
            <person name="Rachmania M.K."/>
            <person name="Ningsih F."/>
            <person name="Sakai Y."/>
            <person name="Yabe S."/>
            <person name="Yokota A."/>
            <person name="Sjamsuridzal W."/>
        </authorList>
    </citation>
    <scope>NUCLEOTIDE SEQUENCE [LARGE SCALE GENOMIC DNA]</scope>
    <source>
        <strain evidence="5 6">S3.2.2.5</strain>
    </source>
</reference>
<dbReference type="Gene3D" id="2.40.50.100">
    <property type="match status" value="1"/>
</dbReference>
<dbReference type="SUPFAM" id="SSF52540">
    <property type="entry name" value="P-loop containing nucleoside triphosphate hydrolases"/>
    <property type="match status" value="1"/>
</dbReference>
<evidence type="ECO:0000256" key="3">
    <source>
        <dbReference type="ARBA" id="ARBA00022840"/>
    </source>
</evidence>
<dbReference type="InterPro" id="IPR027417">
    <property type="entry name" value="P-loop_NTPase"/>
</dbReference>
<name>A0ABQ6FS98_9CHLR</name>
<sequence length="377" mass="41861">MMNMLDVQDVVKCFGTTIALDHTSFSLHNNDFLVLAGPSNSGKTTLFRLLSGLERPDSGAILLNGVNIGEREGGARKVALVSHKYGVAYKLSVYDNIAQSLRFRRQSKKMVDQQVQSALEILELQHLQKMHMRQLSGGEIQRVMIAKAMVRDADLYLFDEPLAQLDPHTHHRAQQAIQMVHRLKGAISIYATQHPTSALTIATRLALIHQGRIQQIGAPEEVLRRPANLFVAEYLHQPRFNQVPASVHATDTGYLIQADGFSFILPPAWQAPLAQLANQAGVILGIRPNTILSTWTPSLLDASGYIHIPTQITHIDHLMGKWTMQLRVGQQTNLVAELKDIYHPSLQAGTHIEIGLHPDDICLFHPTTRTLLLPPSG</sequence>
<dbReference type="InterPro" id="IPR047641">
    <property type="entry name" value="ABC_transpr_MalK/UgpC-like"/>
</dbReference>
<keyword evidence="6" id="KW-1185">Reference proteome</keyword>
<dbReference type="PROSITE" id="PS00211">
    <property type="entry name" value="ABC_TRANSPORTER_1"/>
    <property type="match status" value="1"/>
</dbReference>
<dbReference type="GO" id="GO:0005524">
    <property type="term" value="F:ATP binding"/>
    <property type="evidence" value="ECO:0007669"/>
    <property type="project" value="UniProtKB-KW"/>
</dbReference>
<proteinExistence type="predicted"/>
<dbReference type="InterPro" id="IPR017871">
    <property type="entry name" value="ABC_transporter-like_CS"/>
</dbReference>
<dbReference type="InterPro" id="IPR003439">
    <property type="entry name" value="ABC_transporter-like_ATP-bd"/>
</dbReference>
<protein>
    <submittedName>
        <fullName evidence="5">ABC transporter ATP-binding protein</fullName>
    </submittedName>
</protein>
<evidence type="ECO:0000259" key="4">
    <source>
        <dbReference type="PROSITE" id="PS50893"/>
    </source>
</evidence>
<comment type="caution">
    <text evidence="5">The sequence shown here is derived from an EMBL/GenBank/DDBJ whole genome shotgun (WGS) entry which is preliminary data.</text>
</comment>
<dbReference type="Pfam" id="PF00005">
    <property type="entry name" value="ABC_tran"/>
    <property type="match status" value="1"/>
</dbReference>